<reference evidence="1" key="1">
    <citation type="submission" date="2020-05" db="EMBL/GenBank/DDBJ databases">
        <title>Large-scale comparative analyses of tick genomes elucidate their genetic diversity and vector capacities.</title>
        <authorList>
            <person name="Jia N."/>
            <person name="Wang J."/>
            <person name="Shi W."/>
            <person name="Du L."/>
            <person name="Sun Y."/>
            <person name="Zhan W."/>
            <person name="Jiang J."/>
            <person name="Wang Q."/>
            <person name="Zhang B."/>
            <person name="Ji P."/>
            <person name="Sakyi L.B."/>
            <person name="Cui X."/>
            <person name="Yuan T."/>
            <person name="Jiang B."/>
            <person name="Yang W."/>
            <person name="Lam T.T.-Y."/>
            <person name="Chang Q."/>
            <person name="Ding S."/>
            <person name="Wang X."/>
            <person name="Zhu J."/>
            <person name="Ruan X."/>
            <person name="Zhao L."/>
            <person name="Wei J."/>
            <person name="Que T."/>
            <person name="Du C."/>
            <person name="Cheng J."/>
            <person name="Dai P."/>
            <person name="Han X."/>
            <person name="Huang E."/>
            <person name="Gao Y."/>
            <person name="Liu J."/>
            <person name="Shao H."/>
            <person name="Ye R."/>
            <person name="Li L."/>
            <person name="Wei W."/>
            <person name="Wang X."/>
            <person name="Wang C."/>
            <person name="Yang T."/>
            <person name="Huo Q."/>
            <person name="Li W."/>
            <person name="Guo W."/>
            <person name="Chen H."/>
            <person name="Zhou L."/>
            <person name="Ni X."/>
            <person name="Tian J."/>
            <person name="Zhou Y."/>
            <person name="Sheng Y."/>
            <person name="Liu T."/>
            <person name="Pan Y."/>
            <person name="Xia L."/>
            <person name="Li J."/>
            <person name="Zhao F."/>
            <person name="Cao W."/>
        </authorList>
    </citation>
    <scope>NUCLEOTIDE SEQUENCE</scope>
    <source>
        <strain evidence="1">Hyas-2018</strain>
    </source>
</reference>
<keyword evidence="2" id="KW-1185">Reference proteome</keyword>
<gene>
    <name evidence="1" type="ORF">HPB50_026312</name>
</gene>
<dbReference type="EMBL" id="CM023482">
    <property type="protein sequence ID" value="KAH6940190.1"/>
    <property type="molecule type" value="Genomic_DNA"/>
</dbReference>
<dbReference type="Proteomes" id="UP000821845">
    <property type="component" value="Chromosome 2"/>
</dbReference>
<accession>A0ACB7SZV3</accession>
<sequence length="162" mass="17982">MKTHTEDLLKLEVRNTAEEIAEIQERAQLARLSTTAAGKRILDELAYPSTRGILEGRRNARAVAILKQIKKHKIEASFVDAAEYSDGKTFAFVVDDSSGKTEQAAIALVLLDGRGSEIYGDSKTAVRAFQIRVASPSKLLIFLDYRVRMLSRVVRFTGLLIT</sequence>
<evidence type="ECO:0000313" key="2">
    <source>
        <dbReference type="Proteomes" id="UP000821845"/>
    </source>
</evidence>
<protein>
    <submittedName>
        <fullName evidence="1">Uncharacterized protein</fullName>
    </submittedName>
</protein>
<evidence type="ECO:0000313" key="1">
    <source>
        <dbReference type="EMBL" id="KAH6940190.1"/>
    </source>
</evidence>
<name>A0ACB7SZV3_HYAAI</name>
<organism evidence="1 2">
    <name type="scientific">Hyalomma asiaticum</name>
    <name type="common">Tick</name>
    <dbReference type="NCBI Taxonomy" id="266040"/>
    <lineage>
        <taxon>Eukaryota</taxon>
        <taxon>Metazoa</taxon>
        <taxon>Ecdysozoa</taxon>
        <taxon>Arthropoda</taxon>
        <taxon>Chelicerata</taxon>
        <taxon>Arachnida</taxon>
        <taxon>Acari</taxon>
        <taxon>Parasitiformes</taxon>
        <taxon>Ixodida</taxon>
        <taxon>Ixodoidea</taxon>
        <taxon>Ixodidae</taxon>
        <taxon>Hyalomminae</taxon>
        <taxon>Hyalomma</taxon>
    </lineage>
</organism>
<proteinExistence type="predicted"/>
<comment type="caution">
    <text evidence="1">The sequence shown here is derived from an EMBL/GenBank/DDBJ whole genome shotgun (WGS) entry which is preliminary data.</text>
</comment>